<dbReference type="PANTHER" id="PTHR33495">
    <property type="entry name" value="ANTI-SIGMA FACTOR ANTAGONIST TM_1081-RELATED-RELATED"/>
    <property type="match status" value="1"/>
</dbReference>
<dbReference type="PROSITE" id="PS50801">
    <property type="entry name" value="STAS"/>
    <property type="match status" value="1"/>
</dbReference>
<dbReference type="OrthoDB" id="9794628at2"/>
<dbReference type="SUPFAM" id="SSF52091">
    <property type="entry name" value="SpoIIaa-like"/>
    <property type="match status" value="1"/>
</dbReference>
<feature type="domain" description="STAS" evidence="3">
    <location>
        <begin position="1"/>
        <end position="93"/>
    </location>
</feature>
<sequence>MSEIIITMPEVFSVEEAGLFRENILEYFNDGTNRFLLDFSYCSFIDSTGLGVIVSTYKKCLESGGQIKLKALTPNVLKVFELTRLDHIFEIVA</sequence>
<name>A0A2Z2KR05_9BACL</name>
<proteinExistence type="inferred from homology"/>
<dbReference type="EMBL" id="CP021780">
    <property type="protein sequence ID" value="ASA22801.1"/>
    <property type="molecule type" value="Genomic_DNA"/>
</dbReference>
<comment type="similarity">
    <text evidence="1 2">Belongs to the anti-sigma-factor antagonist family.</text>
</comment>
<dbReference type="InterPro" id="IPR003658">
    <property type="entry name" value="Anti-sigma_ant"/>
</dbReference>
<dbReference type="GO" id="GO:0043856">
    <property type="term" value="F:anti-sigma factor antagonist activity"/>
    <property type="evidence" value="ECO:0007669"/>
    <property type="project" value="InterPro"/>
</dbReference>
<organism evidence="4 5">
    <name type="scientific">Paenibacillus donghaensis</name>
    <dbReference type="NCBI Taxonomy" id="414771"/>
    <lineage>
        <taxon>Bacteria</taxon>
        <taxon>Bacillati</taxon>
        <taxon>Bacillota</taxon>
        <taxon>Bacilli</taxon>
        <taxon>Bacillales</taxon>
        <taxon>Paenibacillaceae</taxon>
        <taxon>Paenibacillus</taxon>
    </lineage>
</organism>
<dbReference type="Pfam" id="PF01740">
    <property type="entry name" value="STAS"/>
    <property type="match status" value="1"/>
</dbReference>
<evidence type="ECO:0000256" key="1">
    <source>
        <dbReference type="ARBA" id="ARBA00009013"/>
    </source>
</evidence>
<dbReference type="Gene3D" id="3.30.750.24">
    <property type="entry name" value="STAS domain"/>
    <property type="match status" value="1"/>
</dbReference>
<evidence type="ECO:0000256" key="2">
    <source>
        <dbReference type="RuleBase" id="RU003749"/>
    </source>
</evidence>
<evidence type="ECO:0000313" key="4">
    <source>
        <dbReference type="EMBL" id="ASA22801.1"/>
    </source>
</evidence>
<dbReference type="AlphaFoldDB" id="A0A2Z2KR05"/>
<dbReference type="InterPro" id="IPR002645">
    <property type="entry name" value="STAS_dom"/>
</dbReference>
<dbReference type="InterPro" id="IPR036513">
    <property type="entry name" value="STAS_dom_sf"/>
</dbReference>
<evidence type="ECO:0000313" key="5">
    <source>
        <dbReference type="Proteomes" id="UP000249890"/>
    </source>
</evidence>
<dbReference type="NCBIfam" id="TIGR00377">
    <property type="entry name" value="ant_ant_sig"/>
    <property type="match status" value="1"/>
</dbReference>
<dbReference type="CDD" id="cd07043">
    <property type="entry name" value="STAS_anti-anti-sigma_factors"/>
    <property type="match status" value="1"/>
</dbReference>
<evidence type="ECO:0000259" key="3">
    <source>
        <dbReference type="PROSITE" id="PS50801"/>
    </source>
</evidence>
<dbReference type="RefSeq" id="WP_087916799.1">
    <property type="nucleotide sequence ID" value="NZ_CP021780.1"/>
</dbReference>
<reference evidence="4 5" key="1">
    <citation type="submission" date="2017-06" db="EMBL/GenBank/DDBJ databases">
        <title>Complete genome sequence of Paenibacillus donghaensis KCTC 13049T isolated from East Sea sediment, South Korea.</title>
        <authorList>
            <person name="Jung B.K."/>
            <person name="Hong S.-J."/>
            <person name="Shin J.-H."/>
        </authorList>
    </citation>
    <scope>NUCLEOTIDE SEQUENCE [LARGE SCALE GENOMIC DNA]</scope>
    <source>
        <strain evidence="4 5">KCTC 13049</strain>
    </source>
</reference>
<dbReference type="Proteomes" id="UP000249890">
    <property type="component" value="Chromosome"/>
</dbReference>
<gene>
    <name evidence="4" type="ORF">B9T62_19545</name>
</gene>
<protein>
    <recommendedName>
        <fullName evidence="2">Anti-sigma factor antagonist</fullName>
    </recommendedName>
</protein>
<dbReference type="KEGG" id="pdh:B9T62_19545"/>
<dbReference type="PANTHER" id="PTHR33495:SF2">
    <property type="entry name" value="ANTI-SIGMA FACTOR ANTAGONIST TM_1081-RELATED"/>
    <property type="match status" value="1"/>
</dbReference>
<keyword evidence="5" id="KW-1185">Reference proteome</keyword>
<accession>A0A2Z2KR05</accession>